<evidence type="ECO:0000313" key="9">
    <source>
        <dbReference type="Proteomes" id="UP001324427"/>
    </source>
</evidence>
<evidence type="ECO:0000256" key="1">
    <source>
        <dbReference type="ARBA" id="ARBA00004123"/>
    </source>
</evidence>
<protein>
    <recommendedName>
        <fullName evidence="7">Velvet domain-containing protein</fullName>
    </recommendedName>
</protein>
<name>A0AAV9JHJ0_9PEZI</name>
<feature type="compositionally biased region" description="Basic and acidic residues" evidence="6">
    <location>
        <begin position="34"/>
        <end position="61"/>
    </location>
</feature>
<dbReference type="PANTHER" id="PTHR33572">
    <property type="entry name" value="SPORE DEVELOPMENT REGULATOR VOSA"/>
    <property type="match status" value="1"/>
</dbReference>
<evidence type="ECO:0000256" key="3">
    <source>
        <dbReference type="ARBA" id="ARBA00023015"/>
    </source>
</evidence>
<dbReference type="InterPro" id="IPR038491">
    <property type="entry name" value="Velvet_dom_sf"/>
</dbReference>
<keyword evidence="3" id="KW-0805">Transcription regulation</keyword>
<proteinExistence type="predicted"/>
<reference evidence="8 9" key="1">
    <citation type="submission" date="2021-11" db="EMBL/GenBank/DDBJ databases">
        <title>Black yeast isolated from Biological Soil Crust.</title>
        <authorList>
            <person name="Kurbessoian T."/>
        </authorList>
    </citation>
    <scope>NUCLEOTIDE SEQUENCE [LARGE SCALE GENOMIC DNA]</scope>
    <source>
        <strain evidence="8 9">CCFEE 5522</strain>
    </source>
</reference>
<dbReference type="GO" id="GO:0005634">
    <property type="term" value="C:nucleus"/>
    <property type="evidence" value="ECO:0007669"/>
    <property type="project" value="UniProtKB-SubCell"/>
</dbReference>
<organism evidence="8 9">
    <name type="scientific">Oleoguttula mirabilis</name>
    <dbReference type="NCBI Taxonomy" id="1507867"/>
    <lineage>
        <taxon>Eukaryota</taxon>
        <taxon>Fungi</taxon>
        <taxon>Dikarya</taxon>
        <taxon>Ascomycota</taxon>
        <taxon>Pezizomycotina</taxon>
        <taxon>Dothideomycetes</taxon>
        <taxon>Dothideomycetidae</taxon>
        <taxon>Mycosphaerellales</taxon>
        <taxon>Teratosphaeriaceae</taxon>
        <taxon>Oleoguttula</taxon>
    </lineage>
</organism>
<dbReference type="PANTHER" id="PTHR33572:SF18">
    <property type="entry name" value="SPORE DEVELOPMENT REGULATOR VOSA"/>
    <property type="match status" value="1"/>
</dbReference>
<evidence type="ECO:0000313" key="8">
    <source>
        <dbReference type="EMBL" id="KAK4544706.1"/>
    </source>
</evidence>
<dbReference type="Proteomes" id="UP001324427">
    <property type="component" value="Unassembled WGS sequence"/>
</dbReference>
<dbReference type="AlphaFoldDB" id="A0AAV9JHJ0"/>
<comment type="subcellular location">
    <subcellularLocation>
        <location evidence="1">Nucleus</location>
    </subcellularLocation>
</comment>
<keyword evidence="2" id="KW-0749">Sporulation</keyword>
<dbReference type="Pfam" id="PF11754">
    <property type="entry name" value="Velvet"/>
    <property type="match status" value="1"/>
</dbReference>
<evidence type="ECO:0000259" key="7">
    <source>
        <dbReference type="Pfam" id="PF11754"/>
    </source>
</evidence>
<dbReference type="InterPro" id="IPR037525">
    <property type="entry name" value="Velvet_dom"/>
</dbReference>
<sequence length="240" mass="26151">MGDPSQRSYLRDDFGPRAVDAGSTRGKGGSGSQRHRDNDDKGQHRSKRESSHRSSKNESSQRKKQPNSQAMDGYAERPSFELDIIGQPPTGTALGMPVETSVLISLRLPSPEWTLSADHTDTSKLFAVASLVADSRSGDRVPLEAGIMTGQKMFDSVHSIPDECAEQLANNRPCRLVLGYFSFPDLLIRQSGTYRIRTTLIEMSSSGESGGSSIAAVDSESFKVERGIGSSPRRHQCVYS</sequence>
<evidence type="ECO:0000256" key="6">
    <source>
        <dbReference type="SAM" id="MobiDB-lite"/>
    </source>
</evidence>
<keyword evidence="9" id="KW-1185">Reference proteome</keyword>
<keyword evidence="5" id="KW-0539">Nucleus</keyword>
<evidence type="ECO:0000256" key="2">
    <source>
        <dbReference type="ARBA" id="ARBA00022969"/>
    </source>
</evidence>
<evidence type="ECO:0000256" key="5">
    <source>
        <dbReference type="ARBA" id="ARBA00023242"/>
    </source>
</evidence>
<dbReference type="GO" id="GO:0030435">
    <property type="term" value="P:sporulation resulting in formation of a cellular spore"/>
    <property type="evidence" value="ECO:0007669"/>
    <property type="project" value="UniProtKB-KW"/>
</dbReference>
<feature type="region of interest" description="Disordered" evidence="6">
    <location>
        <begin position="1"/>
        <end position="73"/>
    </location>
</feature>
<dbReference type="InterPro" id="IPR021740">
    <property type="entry name" value="Velvet"/>
</dbReference>
<gene>
    <name evidence="8" type="ORF">LTR36_003955</name>
</gene>
<accession>A0AAV9JHJ0</accession>
<dbReference type="Gene3D" id="2.60.40.3960">
    <property type="entry name" value="Velvet domain"/>
    <property type="match status" value="1"/>
</dbReference>
<evidence type="ECO:0000256" key="4">
    <source>
        <dbReference type="ARBA" id="ARBA00023163"/>
    </source>
</evidence>
<dbReference type="EMBL" id="JAVFHQ010000023">
    <property type="protein sequence ID" value="KAK4544706.1"/>
    <property type="molecule type" value="Genomic_DNA"/>
</dbReference>
<keyword evidence="4" id="KW-0804">Transcription</keyword>
<feature type="domain" description="Velvet" evidence="7">
    <location>
        <begin position="56"/>
        <end position="224"/>
    </location>
</feature>
<comment type="caution">
    <text evidence="8">The sequence shown here is derived from an EMBL/GenBank/DDBJ whole genome shotgun (WGS) entry which is preliminary data.</text>
</comment>